<dbReference type="EMBL" id="CM041544">
    <property type="protein sequence ID" value="KAI3362969.1"/>
    <property type="molecule type" value="Genomic_DNA"/>
</dbReference>
<accession>A0ACB8W5F9</accession>
<comment type="caution">
    <text evidence="1">The sequence shown here is derived from an EMBL/GenBank/DDBJ whole genome shotgun (WGS) entry which is preliminary data.</text>
</comment>
<gene>
    <name evidence="1" type="ORF">L3Q82_011645</name>
</gene>
<dbReference type="Proteomes" id="UP000831701">
    <property type="component" value="Chromosome 14"/>
</dbReference>
<evidence type="ECO:0000313" key="2">
    <source>
        <dbReference type="Proteomes" id="UP000831701"/>
    </source>
</evidence>
<evidence type="ECO:0000313" key="1">
    <source>
        <dbReference type="EMBL" id="KAI3362969.1"/>
    </source>
</evidence>
<protein>
    <submittedName>
        <fullName evidence="1">Uncharacterized protein</fullName>
    </submittedName>
</protein>
<proteinExistence type="predicted"/>
<reference evidence="1" key="1">
    <citation type="submission" date="2022-04" db="EMBL/GenBank/DDBJ databases">
        <title>Jade perch genome.</title>
        <authorList>
            <person name="Chao B."/>
        </authorList>
    </citation>
    <scope>NUCLEOTIDE SEQUENCE</scope>
    <source>
        <strain evidence="1">CB-2022</strain>
    </source>
</reference>
<name>A0ACB8W5F9_9TELE</name>
<keyword evidence="2" id="KW-1185">Reference proteome</keyword>
<organism evidence="1 2">
    <name type="scientific">Scortum barcoo</name>
    <name type="common">barcoo grunter</name>
    <dbReference type="NCBI Taxonomy" id="214431"/>
    <lineage>
        <taxon>Eukaryota</taxon>
        <taxon>Metazoa</taxon>
        <taxon>Chordata</taxon>
        <taxon>Craniata</taxon>
        <taxon>Vertebrata</taxon>
        <taxon>Euteleostomi</taxon>
        <taxon>Actinopterygii</taxon>
        <taxon>Neopterygii</taxon>
        <taxon>Teleostei</taxon>
        <taxon>Neoteleostei</taxon>
        <taxon>Acanthomorphata</taxon>
        <taxon>Eupercaria</taxon>
        <taxon>Centrarchiformes</taxon>
        <taxon>Terapontoidei</taxon>
        <taxon>Terapontidae</taxon>
        <taxon>Scortum</taxon>
    </lineage>
</organism>
<feature type="non-terminal residue" evidence="1">
    <location>
        <position position="1"/>
    </location>
</feature>
<sequence>DPFIKIFLALWESKKFFCKWAPYLSFAVADMAPESLHAEISQVGDARYLILRLTGARAAQTAVDRPGLTQTYTHANTHTLRPILGHNMANFSVEWLSKSYYEEMSEARREMEEFTKDSRDQHPPTSPNNSCGYTSGSESEVGDDSEGEASQHRRMRTKFTSEQISRLERTFSKHRYLGAVQRRKIAERLKLSETQVKTWFQNRRMKLKREVQDVRPEFLSVPASLLPPVLFQHPSLGGQLPAARGLYPQLQPAPLHQHRALPLIMPPHFY</sequence>